<dbReference type="SUPFAM" id="SSF51556">
    <property type="entry name" value="Metallo-dependent hydrolases"/>
    <property type="match status" value="1"/>
</dbReference>
<dbReference type="PIRSF" id="PIRSF038994">
    <property type="entry name" value="NagA"/>
    <property type="match status" value="1"/>
</dbReference>
<evidence type="ECO:0000256" key="1">
    <source>
        <dbReference type="ARBA" id="ARBA00010716"/>
    </source>
</evidence>
<feature type="binding site" evidence="7">
    <location>
        <position position="274"/>
    </location>
    <ligand>
        <name>substrate</name>
    </ligand>
</feature>
<evidence type="ECO:0000313" key="10">
    <source>
        <dbReference type="EMBL" id="PYI53457.1"/>
    </source>
</evidence>
<comment type="caution">
    <text evidence="10">The sequence shown here is derived from an EMBL/GenBank/DDBJ whole genome shotgun (WGS) entry which is preliminary data.</text>
</comment>
<feature type="binding site" evidence="7">
    <location>
        <position position="248"/>
    </location>
    <ligand>
        <name>substrate</name>
    </ligand>
</feature>
<dbReference type="PANTHER" id="PTHR11113:SF14">
    <property type="entry name" value="N-ACETYLGLUCOSAMINE-6-PHOSPHATE DEACETYLASE"/>
    <property type="match status" value="1"/>
</dbReference>
<evidence type="ECO:0000256" key="8">
    <source>
        <dbReference type="PIRSR" id="PIRSR038994-3"/>
    </source>
</evidence>
<evidence type="ECO:0000256" key="3">
    <source>
        <dbReference type="ARBA" id="ARBA00022801"/>
    </source>
</evidence>
<dbReference type="InterPro" id="IPR003764">
    <property type="entry name" value="GlcNAc_6-P_deAcase"/>
</dbReference>
<dbReference type="Gene3D" id="3.20.20.140">
    <property type="entry name" value="Metal-dependent hydrolases"/>
    <property type="match status" value="1"/>
</dbReference>
<name>A0A2V5KQ97_9BACL</name>
<evidence type="ECO:0000256" key="2">
    <source>
        <dbReference type="ARBA" id="ARBA00022723"/>
    </source>
</evidence>
<dbReference type="SUPFAM" id="SSF51338">
    <property type="entry name" value="Composite domain of metallo-dependent hydrolases"/>
    <property type="match status" value="1"/>
</dbReference>
<dbReference type="EMBL" id="QJVJ01000007">
    <property type="protein sequence ID" value="PYI53457.1"/>
    <property type="molecule type" value="Genomic_DNA"/>
</dbReference>
<dbReference type="Proteomes" id="UP000247476">
    <property type="component" value="Unassembled WGS sequence"/>
</dbReference>
<keyword evidence="2 8" id="KW-0479">Metal-binding</keyword>
<dbReference type="Gene3D" id="2.30.40.10">
    <property type="entry name" value="Urease, subunit C, domain 1"/>
    <property type="match status" value="1"/>
</dbReference>
<evidence type="ECO:0000259" key="9">
    <source>
        <dbReference type="Pfam" id="PF01979"/>
    </source>
</evidence>
<dbReference type="InterPro" id="IPR006680">
    <property type="entry name" value="Amidohydro-rel"/>
</dbReference>
<dbReference type="GO" id="GO:0008448">
    <property type="term" value="F:N-acetylglucosamine-6-phosphate deacetylase activity"/>
    <property type="evidence" value="ECO:0007669"/>
    <property type="project" value="InterPro"/>
</dbReference>
<proteinExistence type="inferred from homology"/>
<dbReference type="GO" id="GO:0006046">
    <property type="term" value="P:N-acetylglucosamine catabolic process"/>
    <property type="evidence" value="ECO:0007669"/>
    <property type="project" value="TreeGrafter"/>
</dbReference>
<evidence type="ECO:0000256" key="4">
    <source>
        <dbReference type="ARBA" id="ARBA00023277"/>
    </source>
</evidence>
<dbReference type="Pfam" id="PF01979">
    <property type="entry name" value="Amidohydro_1"/>
    <property type="match status" value="1"/>
</dbReference>
<reference evidence="10 11" key="1">
    <citation type="submission" date="2018-05" db="EMBL/GenBank/DDBJ databases">
        <title>Paenibacillus flagellatus sp. nov., isolated from selenium mineral soil.</title>
        <authorList>
            <person name="Dai X."/>
        </authorList>
    </citation>
    <scope>NUCLEOTIDE SEQUENCE [LARGE SCALE GENOMIC DNA]</scope>
    <source>
        <strain evidence="10 11">DXL2</strain>
    </source>
</reference>
<feature type="binding site" evidence="8">
    <location>
        <position position="230"/>
    </location>
    <ligand>
        <name>Zn(2+)</name>
        <dbReference type="ChEBI" id="CHEBI:29105"/>
    </ligand>
</feature>
<dbReference type="OrthoDB" id="9802793at2"/>
<feature type="binding site" evidence="8">
    <location>
        <position position="209"/>
    </location>
    <ligand>
        <name>Zn(2+)</name>
        <dbReference type="ChEBI" id="CHEBI:29105"/>
    </ligand>
</feature>
<evidence type="ECO:0000256" key="7">
    <source>
        <dbReference type="PIRSR" id="PIRSR038994-2"/>
    </source>
</evidence>
<dbReference type="InterPro" id="IPR011059">
    <property type="entry name" value="Metal-dep_hydrolase_composite"/>
</dbReference>
<feature type="domain" description="Amidohydrolase-related" evidence="9">
    <location>
        <begin position="69"/>
        <end position="397"/>
    </location>
</feature>
<dbReference type="RefSeq" id="WP_110841229.1">
    <property type="nucleotide sequence ID" value="NZ_QJVJ01000007.1"/>
</dbReference>
<keyword evidence="11" id="KW-1185">Reference proteome</keyword>
<gene>
    <name evidence="10" type="ORF">DLM86_16930</name>
</gene>
<protein>
    <recommendedName>
        <fullName evidence="9">Amidohydrolase-related domain-containing protein</fullName>
    </recommendedName>
</protein>
<accession>A0A2V5KQ97</accession>
<evidence type="ECO:0000256" key="6">
    <source>
        <dbReference type="PIRSR" id="PIRSR038994-1"/>
    </source>
</evidence>
<evidence type="ECO:0000313" key="11">
    <source>
        <dbReference type="Proteomes" id="UP000247476"/>
    </source>
</evidence>
<feature type="binding site" evidence="7">
    <location>
        <position position="163"/>
    </location>
    <ligand>
        <name>substrate</name>
    </ligand>
</feature>
<evidence type="ECO:0000256" key="5">
    <source>
        <dbReference type="PIRNR" id="PIRNR038994"/>
    </source>
</evidence>
<dbReference type="InterPro" id="IPR032466">
    <property type="entry name" value="Metal_Hydrolase"/>
</dbReference>
<feature type="active site" description="Proton donor/acceptor" evidence="6">
    <location>
        <position position="297"/>
    </location>
</feature>
<organism evidence="10 11">
    <name type="scientific">Paenibacillus flagellatus</name>
    <dbReference type="NCBI Taxonomy" id="2211139"/>
    <lineage>
        <taxon>Bacteria</taxon>
        <taxon>Bacillati</taxon>
        <taxon>Bacillota</taxon>
        <taxon>Bacilli</taxon>
        <taxon>Bacillales</taxon>
        <taxon>Paenibacillaceae</taxon>
        <taxon>Paenibacillus</taxon>
    </lineage>
</organism>
<keyword evidence="3 5" id="KW-0378">Hydrolase</keyword>
<feature type="binding site" evidence="8">
    <location>
        <position position="145"/>
    </location>
    <ligand>
        <name>Zn(2+)</name>
        <dbReference type="ChEBI" id="CHEBI:29105"/>
    </ligand>
</feature>
<feature type="binding site" evidence="7">
    <location>
        <begin position="325"/>
        <end position="327"/>
    </location>
    <ligand>
        <name>substrate</name>
    </ligand>
</feature>
<sequence>MKPFEYRWSDEPAQRNVHAIVNARIVTPDAVVGDGAVLIRDGRIAACGPGGSFPIPDGIPVYDAEDRYVGPGFIDIHCHGGGGHWSWDDPHAFAAAHLKHGTTGILPTLVYNQSREEMLAGVRAIVRAMEEKSPYGSAILGIHLEGPFINPKYGAITSPIRPVDADEYNELLAAAGSRIKVWTFAPELDGQRQFAEAASRYGIALSVGHSEADAETIFSYVGKGLRIGCHCTNASGVTPSPSRYGGTREVGVDEAVLVHDDIYAEVIPDAKGIHVRPLMCKLIHKAKGTDRVIVITDAMDEAGLDDGEAGGGEYGDVRFIEGVGLSGSKLTMDRAVRNMMRHTGCTIPEAFVMASLNPARVLKADAVMGSVEKGKLANLVVATETIGIRRVMLRGEWLDAE</sequence>
<keyword evidence="4 5" id="KW-0119">Carbohydrate metabolism</keyword>
<dbReference type="AlphaFoldDB" id="A0A2V5KQ97"/>
<dbReference type="PANTHER" id="PTHR11113">
    <property type="entry name" value="N-ACETYLGLUCOSAMINE-6-PHOSPHATE DEACETYLASE"/>
    <property type="match status" value="1"/>
</dbReference>
<dbReference type="GO" id="GO:0046872">
    <property type="term" value="F:metal ion binding"/>
    <property type="evidence" value="ECO:0007669"/>
    <property type="project" value="UniProtKB-KW"/>
</dbReference>
<comment type="cofactor">
    <cofactor evidence="8">
        <name>a divalent metal cation</name>
        <dbReference type="ChEBI" id="CHEBI:60240"/>
    </cofactor>
    <text evidence="8">Binds 1 divalent metal cation per subunit.</text>
</comment>
<feature type="binding site" evidence="7">
    <location>
        <begin position="233"/>
        <end position="234"/>
    </location>
    <ligand>
        <name>substrate</name>
    </ligand>
</feature>
<comment type="similarity">
    <text evidence="1 5">Belongs to the metallo-dependent hydrolases superfamily. NagA family.</text>
</comment>